<dbReference type="CDD" id="cd00610">
    <property type="entry name" value="OAT_like"/>
    <property type="match status" value="1"/>
</dbReference>
<keyword evidence="9" id="KW-1185">Reference proteome</keyword>
<accession>A0A1G8XFQ6</accession>
<evidence type="ECO:0000256" key="5">
    <source>
        <dbReference type="ARBA" id="ARBA00022898"/>
    </source>
</evidence>
<dbReference type="SUPFAM" id="SSF53383">
    <property type="entry name" value="PLP-dependent transferases"/>
    <property type="match status" value="1"/>
</dbReference>
<comment type="similarity">
    <text evidence="7">Belongs to the class-III pyridoxal-phosphate-dependent aminotransferase family.</text>
</comment>
<dbReference type="GO" id="GO:0006526">
    <property type="term" value="P:L-arginine biosynthetic process"/>
    <property type="evidence" value="ECO:0007669"/>
    <property type="project" value="UniProtKB-ARBA"/>
</dbReference>
<dbReference type="EMBL" id="FNFT01000001">
    <property type="protein sequence ID" value="SDJ89144.1"/>
    <property type="molecule type" value="Genomic_DNA"/>
</dbReference>
<evidence type="ECO:0000256" key="3">
    <source>
        <dbReference type="ARBA" id="ARBA00022605"/>
    </source>
</evidence>
<evidence type="ECO:0000256" key="7">
    <source>
        <dbReference type="RuleBase" id="RU003560"/>
    </source>
</evidence>
<dbReference type="STRING" id="2200.GCA_001571405_01147"/>
<gene>
    <name evidence="8" type="ORF">SAMN04488571_101401</name>
</gene>
<evidence type="ECO:0000256" key="4">
    <source>
        <dbReference type="ARBA" id="ARBA00022679"/>
    </source>
</evidence>
<proteinExistence type="inferred from homology"/>
<evidence type="ECO:0000313" key="8">
    <source>
        <dbReference type="EMBL" id="SDJ89144.1"/>
    </source>
</evidence>
<dbReference type="FunFam" id="3.40.640.10:FF:000004">
    <property type="entry name" value="Acetylornithine aminotransferase"/>
    <property type="match status" value="1"/>
</dbReference>
<evidence type="ECO:0000313" key="9">
    <source>
        <dbReference type="Proteomes" id="UP000326500"/>
    </source>
</evidence>
<keyword evidence="3" id="KW-0028">Amino-acid biosynthesis</keyword>
<dbReference type="InterPro" id="IPR015422">
    <property type="entry name" value="PyrdxlP-dep_Trfase_small"/>
</dbReference>
<dbReference type="InterPro" id="IPR015421">
    <property type="entry name" value="PyrdxlP-dep_Trfase_major"/>
</dbReference>
<evidence type="ECO:0000256" key="2">
    <source>
        <dbReference type="ARBA" id="ARBA00022576"/>
    </source>
</evidence>
<dbReference type="Pfam" id="PF00202">
    <property type="entry name" value="Aminotran_3"/>
    <property type="match status" value="1"/>
</dbReference>
<keyword evidence="2 8" id="KW-0032">Aminotransferase</keyword>
<dbReference type="GO" id="GO:0042802">
    <property type="term" value="F:identical protein binding"/>
    <property type="evidence" value="ECO:0007669"/>
    <property type="project" value="TreeGrafter"/>
</dbReference>
<dbReference type="RefSeq" id="WP_066956692.1">
    <property type="nucleotide sequence ID" value="NZ_BCNX01000006.1"/>
</dbReference>
<dbReference type="PANTHER" id="PTHR11986">
    <property type="entry name" value="AMINOTRANSFERASE CLASS III"/>
    <property type="match status" value="1"/>
</dbReference>
<evidence type="ECO:0000256" key="1">
    <source>
        <dbReference type="ARBA" id="ARBA00001933"/>
    </source>
</evidence>
<dbReference type="NCBIfam" id="NF002874">
    <property type="entry name" value="PRK03244.1"/>
    <property type="match status" value="1"/>
</dbReference>
<protein>
    <submittedName>
        <fullName evidence="8">Acetylornithine/N-succinyldiaminopimelate aminotransferase</fullName>
    </submittedName>
</protein>
<evidence type="ECO:0000256" key="6">
    <source>
        <dbReference type="ARBA" id="ARBA00029440"/>
    </source>
</evidence>
<dbReference type="InterPro" id="IPR049704">
    <property type="entry name" value="Aminotrans_3_PPA_site"/>
</dbReference>
<dbReference type="GO" id="GO:0030170">
    <property type="term" value="F:pyridoxal phosphate binding"/>
    <property type="evidence" value="ECO:0007669"/>
    <property type="project" value="InterPro"/>
</dbReference>
<keyword evidence="4 8" id="KW-0808">Transferase</keyword>
<reference evidence="8 9" key="1">
    <citation type="submission" date="2016-10" db="EMBL/GenBank/DDBJ databases">
        <authorList>
            <person name="Varghese N."/>
            <person name="Submissions S."/>
        </authorList>
    </citation>
    <scope>NUCLEOTIDE SEQUENCE [LARGE SCALE GENOMIC DNA]</scope>
    <source>
        <strain evidence="8 9">DSM 2373</strain>
    </source>
</reference>
<dbReference type="Gene3D" id="3.90.1150.10">
    <property type="entry name" value="Aspartate Aminotransferase, domain 1"/>
    <property type="match status" value="1"/>
</dbReference>
<organism evidence="8 9">
    <name type="scientific">Methanoculleus thermophilus</name>
    <dbReference type="NCBI Taxonomy" id="2200"/>
    <lineage>
        <taxon>Archaea</taxon>
        <taxon>Methanobacteriati</taxon>
        <taxon>Methanobacteriota</taxon>
        <taxon>Stenosarchaea group</taxon>
        <taxon>Methanomicrobia</taxon>
        <taxon>Methanomicrobiales</taxon>
        <taxon>Methanomicrobiaceae</taxon>
        <taxon>Methanoculleus</taxon>
    </lineage>
</organism>
<keyword evidence="5 7" id="KW-0663">Pyridoxal phosphate</keyword>
<dbReference type="AlphaFoldDB" id="A0A1G8XFQ6"/>
<dbReference type="GO" id="GO:0008483">
    <property type="term" value="F:transaminase activity"/>
    <property type="evidence" value="ECO:0007669"/>
    <property type="project" value="UniProtKB-KW"/>
</dbReference>
<dbReference type="PIRSF" id="PIRSF000521">
    <property type="entry name" value="Transaminase_4ab_Lys_Orn"/>
    <property type="match status" value="1"/>
</dbReference>
<comment type="pathway">
    <text evidence="6">Amino-acid biosynthesis.</text>
</comment>
<dbReference type="Proteomes" id="UP000326500">
    <property type="component" value="Unassembled WGS sequence"/>
</dbReference>
<dbReference type="InterPro" id="IPR050103">
    <property type="entry name" value="Class-III_PLP-dep_AT"/>
</dbReference>
<name>A0A1G8XFQ6_9EURY</name>
<dbReference type="InterPro" id="IPR004636">
    <property type="entry name" value="AcOrn/SuccOrn_fam"/>
</dbReference>
<dbReference type="NCBIfam" id="TIGR00707">
    <property type="entry name" value="argD"/>
    <property type="match status" value="1"/>
</dbReference>
<comment type="cofactor">
    <cofactor evidence="1">
        <name>pyridoxal 5'-phosphate</name>
        <dbReference type="ChEBI" id="CHEBI:597326"/>
    </cofactor>
</comment>
<dbReference type="InterPro" id="IPR005814">
    <property type="entry name" value="Aminotrans_3"/>
</dbReference>
<dbReference type="OrthoDB" id="85346at2157"/>
<dbReference type="PANTHER" id="PTHR11986:SF79">
    <property type="entry name" value="ACETYLORNITHINE AMINOTRANSFERASE, MITOCHONDRIAL"/>
    <property type="match status" value="1"/>
</dbReference>
<sequence length="374" mass="40013">MAEDSRALDARYYMPAFGRTMKIVRGSGSRVWDDQGREYIDCVAGIAVCSTGHCHPKVVEAICNQAKELIHCSNLYYVPNQAELAKKLVEITGLSKAFFSNSGTEANEGAIKLARVRTGRKKFVAFNHGFHGRTCGALAVTHKPAIREPFEPLSPPCTFVDYGDLDALADAVDKDTAGVFVEPIQGEAGVLIPPEGFFRGVREICDDTGALMIVDEVQTGMGRTGKWLAIQHTGVLPDIVTLAKGLASGFPIGALVAREGLEFKRSEHGSTFAGGPLACAAALATIEVIEEILPDIPRKGELFMKGLSRHNPRGRGLMIGISVGERCPEVQQTCAENGVLVNCAADGNLRLVPPLVITDEEIETALGVINAALD</sequence>
<dbReference type="PROSITE" id="PS00600">
    <property type="entry name" value="AA_TRANSFER_CLASS_3"/>
    <property type="match status" value="1"/>
</dbReference>
<dbReference type="Gene3D" id="3.40.640.10">
    <property type="entry name" value="Type I PLP-dependent aspartate aminotransferase-like (Major domain)"/>
    <property type="match status" value="1"/>
</dbReference>
<dbReference type="InterPro" id="IPR015424">
    <property type="entry name" value="PyrdxlP-dep_Trfase"/>
</dbReference>